<evidence type="ECO:0000313" key="2">
    <source>
        <dbReference type="Proteomes" id="UP001381693"/>
    </source>
</evidence>
<dbReference type="AlphaFoldDB" id="A0AAN9A5N4"/>
<name>A0AAN9A5N4_HALRR</name>
<feature type="non-terminal residue" evidence="1">
    <location>
        <position position="104"/>
    </location>
</feature>
<evidence type="ECO:0000313" key="1">
    <source>
        <dbReference type="EMBL" id="KAK7081591.1"/>
    </source>
</evidence>
<feature type="non-terminal residue" evidence="1">
    <location>
        <position position="1"/>
    </location>
</feature>
<accession>A0AAN9A5N4</accession>
<dbReference type="Proteomes" id="UP001381693">
    <property type="component" value="Unassembled WGS sequence"/>
</dbReference>
<protein>
    <submittedName>
        <fullName evidence="1">Uncharacterized protein</fullName>
    </submittedName>
</protein>
<proteinExistence type="predicted"/>
<gene>
    <name evidence="1" type="ORF">SK128_021624</name>
</gene>
<dbReference type="EMBL" id="JAXCGZ010004650">
    <property type="protein sequence ID" value="KAK7081591.1"/>
    <property type="molecule type" value="Genomic_DNA"/>
</dbReference>
<reference evidence="1 2" key="1">
    <citation type="submission" date="2023-11" db="EMBL/GenBank/DDBJ databases">
        <title>Halocaridina rubra genome assembly.</title>
        <authorList>
            <person name="Smith C."/>
        </authorList>
    </citation>
    <scope>NUCLEOTIDE SEQUENCE [LARGE SCALE GENOMIC DNA]</scope>
    <source>
        <strain evidence="1">EP-1</strain>
        <tissue evidence="1">Whole</tissue>
    </source>
</reference>
<organism evidence="1 2">
    <name type="scientific">Halocaridina rubra</name>
    <name type="common">Hawaiian red shrimp</name>
    <dbReference type="NCBI Taxonomy" id="373956"/>
    <lineage>
        <taxon>Eukaryota</taxon>
        <taxon>Metazoa</taxon>
        <taxon>Ecdysozoa</taxon>
        <taxon>Arthropoda</taxon>
        <taxon>Crustacea</taxon>
        <taxon>Multicrustacea</taxon>
        <taxon>Malacostraca</taxon>
        <taxon>Eumalacostraca</taxon>
        <taxon>Eucarida</taxon>
        <taxon>Decapoda</taxon>
        <taxon>Pleocyemata</taxon>
        <taxon>Caridea</taxon>
        <taxon>Atyoidea</taxon>
        <taxon>Atyidae</taxon>
        <taxon>Halocaridina</taxon>
    </lineage>
</organism>
<keyword evidence="2" id="KW-1185">Reference proteome</keyword>
<sequence length="104" mass="11277">SNTTDDSPPSYEVVTSKPPPYYVLFASAPPTGDEIRYAQIFTAPSSTPLDVPVHTVRRTGSNEEIKCYTWIEPCEDQELPSYAEAVAPSAVITWSAATPEADSP</sequence>
<comment type="caution">
    <text evidence="1">The sequence shown here is derived from an EMBL/GenBank/DDBJ whole genome shotgun (WGS) entry which is preliminary data.</text>
</comment>